<proteinExistence type="predicted"/>
<gene>
    <name evidence="1" type="ORF">AAFP95_23415</name>
</gene>
<dbReference type="Proteomes" id="UP001463665">
    <property type="component" value="Chromosome"/>
</dbReference>
<evidence type="ECO:0008006" key="3">
    <source>
        <dbReference type="Google" id="ProtNLM"/>
    </source>
</evidence>
<sequence>MVYILKTGAGALINFRIYDKDVFLGSLPSGKYLAYECEPGQHLFWAGAENRDYVEANLEPNSVYVINAEGQMGAFVAGVNLKPMNPNEFRDKKVFYQVVKNDTKQFYTKSDEDKSENIAKAMEKYQELKSKNSNKIAVLTSDMKFENADKPTK</sequence>
<evidence type="ECO:0000313" key="1">
    <source>
        <dbReference type="EMBL" id="XAO74485.1"/>
    </source>
</evidence>
<name>A0AAU6WPU3_9FLAO</name>
<accession>A0AAU6WPU3</accession>
<organism evidence="1 2">
    <name type="scientific">Chryseobacterium endophyticum</name>
    <dbReference type="NCBI Taxonomy" id="1854762"/>
    <lineage>
        <taxon>Bacteria</taxon>
        <taxon>Pseudomonadati</taxon>
        <taxon>Bacteroidota</taxon>
        <taxon>Flavobacteriia</taxon>
        <taxon>Flavobacteriales</taxon>
        <taxon>Weeksellaceae</taxon>
        <taxon>Chryseobacterium group</taxon>
        <taxon>Chryseobacterium</taxon>
    </lineage>
</organism>
<reference evidence="1 2" key="1">
    <citation type="submission" date="2024-04" db="EMBL/GenBank/DDBJ databases">
        <title>Genome sequencing and assembly of rice foliar adapted Chryseobacterium endophyticum OsEnb-ALM-A6.</title>
        <authorList>
            <person name="Kumar S."/>
            <person name="Javed M."/>
            <person name="Chouhan V."/>
            <person name="Charishma K."/>
            <person name="Patel A."/>
            <person name="Kumar M."/>
            <person name="Sahu K.P."/>
            <person name="Kumar A."/>
        </authorList>
    </citation>
    <scope>NUCLEOTIDE SEQUENCE [LARGE SCALE GENOMIC DNA]</scope>
    <source>
        <strain evidence="1 2">OsEnb-ALM-A6</strain>
    </source>
</reference>
<dbReference type="RefSeq" id="WP_345766590.1">
    <property type="nucleotide sequence ID" value="NZ_CP154834.1"/>
</dbReference>
<dbReference type="EMBL" id="CP154834">
    <property type="protein sequence ID" value="XAO74485.1"/>
    <property type="molecule type" value="Genomic_DNA"/>
</dbReference>
<evidence type="ECO:0000313" key="2">
    <source>
        <dbReference type="Proteomes" id="UP001463665"/>
    </source>
</evidence>
<dbReference type="AlphaFoldDB" id="A0AAU6WPU3"/>
<protein>
    <recommendedName>
        <fullName evidence="3">DUF2846 domain-containing protein</fullName>
    </recommendedName>
</protein>
<keyword evidence="2" id="KW-1185">Reference proteome</keyword>